<dbReference type="CDD" id="cd04301">
    <property type="entry name" value="NAT_SF"/>
    <property type="match status" value="1"/>
</dbReference>
<name>A0A1T5DRT2_9SPHI</name>
<dbReference type="AlphaFoldDB" id="A0A1T5DRT2"/>
<keyword evidence="5" id="KW-0687">Ribonucleoprotein</keyword>
<dbReference type="Proteomes" id="UP000189981">
    <property type="component" value="Unassembled WGS sequence"/>
</dbReference>
<keyword evidence="1" id="KW-0808">Transferase</keyword>
<dbReference type="GO" id="GO:0005840">
    <property type="term" value="C:ribosome"/>
    <property type="evidence" value="ECO:0007669"/>
    <property type="project" value="UniProtKB-KW"/>
</dbReference>
<evidence type="ECO:0000256" key="1">
    <source>
        <dbReference type="ARBA" id="ARBA00022679"/>
    </source>
</evidence>
<dbReference type="RefSeq" id="WP_079703045.1">
    <property type="nucleotide sequence ID" value="NZ_FUYR01000002.1"/>
</dbReference>
<feature type="domain" description="N-acetyltransferase" evidence="4">
    <location>
        <begin position="1"/>
        <end position="161"/>
    </location>
</feature>
<protein>
    <submittedName>
        <fullName evidence="5">Ribosomal protein S18 acetylase RimI</fullName>
    </submittedName>
</protein>
<proteinExistence type="predicted"/>
<dbReference type="InterPro" id="IPR000182">
    <property type="entry name" value="GNAT_dom"/>
</dbReference>
<dbReference type="PANTHER" id="PTHR43800:SF1">
    <property type="entry name" value="PEPTIDYL-LYSINE N-ACETYLTRANSFERASE YJAB"/>
    <property type="match status" value="1"/>
</dbReference>
<dbReference type="GO" id="GO:0016747">
    <property type="term" value="F:acyltransferase activity, transferring groups other than amino-acyl groups"/>
    <property type="evidence" value="ECO:0007669"/>
    <property type="project" value="InterPro"/>
</dbReference>
<dbReference type="Pfam" id="PF00583">
    <property type="entry name" value="Acetyltransf_1"/>
    <property type="match status" value="1"/>
</dbReference>
<accession>A0A1T5DRT2</accession>
<keyword evidence="5" id="KW-0689">Ribosomal protein</keyword>
<dbReference type="InterPro" id="IPR016181">
    <property type="entry name" value="Acyl_CoA_acyltransferase"/>
</dbReference>
<keyword evidence="6" id="KW-1185">Reference proteome</keyword>
<dbReference type="InterPro" id="IPR018146">
    <property type="entry name" value="Glyoxalase_1_CS"/>
</dbReference>
<evidence type="ECO:0000259" key="4">
    <source>
        <dbReference type="PROSITE" id="PS51186"/>
    </source>
</evidence>
<dbReference type="EMBL" id="FUYR01000002">
    <property type="protein sequence ID" value="SKB74355.1"/>
    <property type="molecule type" value="Genomic_DNA"/>
</dbReference>
<dbReference type="STRING" id="572036.SAMN05661099_2548"/>
<gene>
    <name evidence="5" type="ORF">SAMN05661099_2548</name>
</gene>
<dbReference type="PANTHER" id="PTHR43800">
    <property type="entry name" value="PEPTIDYL-LYSINE N-ACETYLTRANSFERASE YJAB"/>
    <property type="match status" value="1"/>
</dbReference>
<dbReference type="OrthoDB" id="9800604at2"/>
<dbReference type="GO" id="GO:0004462">
    <property type="term" value="F:lactoylglutathione lyase activity"/>
    <property type="evidence" value="ECO:0007669"/>
    <property type="project" value="InterPro"/>
</dbReference>
<keyword evidence="3" id="KW-0012">Acyltransferase</keyword>
<dbReference type="GO" id="GO:0046872">
    <property type="term" value="F:metal ion binding"/>
    <property type="evidence" value="ECO:0007669"/>
    <property type="project" value="UniProtKB-KW"/>
</dbReference>
<dbReference type="SUPFAM" id="SSF55729">
    <property type="entry name" value="Acyl-CoA N-acyltransferases (Nat)"/>
    <property type="match status" value="1"/>
</dbReference>
<evidence type="ECO:0000256" key="2">
    <source>
        <dbReference type="ARBA" id="ARBA00022723"/>
    </source>
</evidence>
<dbReference type="Gene3D" id="3.40.630.30">
    <property type="match status" value="1"/>
</dbReference>
<evidence type="ECO:0000256" key="3">
    <source>
        <dbReference type="ARBA" id="ARBA00023315"/>
    </source>
</evidence>
<evidence type="ECO:0000313" key="5">
    <source>
        <dbReference type="EMBL" id="SKB74355.1"/>
    </source>
</evidence>
<reference evidence="6" key="1">
    <citation type="submission" date="2017-02" db="EMBL/GenBank/DDBJ databases">
        <authorList>
            <person name="Varghese N."/>
            <person name="Submissions S."/>
        </authorList>
    </citation>
    <scope>NUCLEOTIDE SEQUENCE [LARGE SCALE GENOMIC DNA]</scope>
    <source>
        <strain evidence="6">DSM 22385</strain>
    </source>
</reference>
<organism evidence="5 6">
    <name type="scientific">Daejeonella lutea</name>
    <dbReference type="NCBI Taxonomy" id="572036"/>
    <lineage>
        <taxon>Bacteria</taxon>
        <taxon>Pseudomonadati</taxon>
        <taxon>Bacteroidota</taxon>
        <taxon>Sphingobacteriia</taxon>
        <taxon>Sphingobacteriales</taxon>
        <taxon>Sphingobacteriaceae</taxon>
        <taxon>Daejeonella</taxon>
    </lineage>
</organism>
<sequence length="161" mass="18534">MEIVNATADDIPVIHELAEKIWWPTYRPILSDEQISFMLKNMYSEDALLQQIQSGMKFILVKRENHNVAFAGYSKENEAVLKIHKIYVLPSEQGKGTGKNLIEYLTSIARELSIPQVELNVNRANPALGFYEKMGFEIAETVDIPYHQFVLNDYVMRKKLS</sequence>
<evidence type="ECO:0000313" key="6">
    <source>
        <dbReference type="Proteomes" id="UP000189981"/>
    </source>
</evidence>
<dbReference type="PROSITE" id="PS00934">
    <property type="entry name" value="GLYOXALASE_I_1"/>
    <property type="match status" value="1"/>
</dbReference>
<dbReference type="PROSITE" id="PS51186">
    <property type="entry name" value="GNAT"/>
    <property type="match status" value="1"/>
</dbReference>
<keyword evidence="2" id="KW-0479">Metal-binding</keyword>